<evidence type="ECO:0000256" key="1">
    <source>
        <dbReference type="ARBA" id="ARBA00004651"/>
    </source>
</evidence>
<evidence type="ECO:0000313" key="10">
    <source>
        <dbReference type="Proteomes" id="UP000034166"/>
    </source>
</evidence>
<keyword evidence="4 7" id="KW-1133">Transmembrane helix</keyword>
<dbReference type="InterPro" id="IPR036197">
    <property type="entry name" value="NarG-like_sf"/>
</dbReference>
<evidence type="ECO:0000256" key="6">
    <source>
        <dbReference type="ARBA" id="ARBA00023136"/>
    </source>
</evidence>
<keyword evidence="5" id="KW-0560">Oxidoreductase</keyword>
<dbReference type="EMBL" id="LAYY01000019">
    <property type="protein sequence ID" value="KKK36941.1"/>
    <property type="molecule type" value="Genomic_DNA"/>
</dbReference>
<evidence type="ECO:0000256" key="5">
    <source>
        <dbReference type="ARBA" id="ARBA00023002"/>
    </source>
</evidence>
<feature type="domain" description="NarG-like" evidence="8">
    <location>
        <begin position="50"/>
        <end position="134"/>
    </location>
</feature>
<gene>
    <name evidence="9" type="ORF">WQ57_16270</name>
</gene>
<dbReference type="Pfam" id="PF02665">
    <property type="entry name" value="Nitrate_red_gam"/>
    <property type="match status" value="1"/>
</dbReference>
<feature type="transmembrane region" description="Helical" evidence="7">
    <location>
        <begin position="6"/>
        <end position="26"/>
    </location>
</feature>
<organism evidence="9 10">
    <name type="scientific">Mesobacillus campisalis</name>
    <dbReference type="NCBI Taxonomy" id="1408103"/>
    <lineage>
        <taxon>Bacteria</taxon>
        <taxon>Bacillati</taxon>
        <taxon>Bacillota</taxon>
        <taxon>Bacilli</taxon>
        <taxon>Bacillales</taxon>
        <taxon>Bacillaceae</taxon>
        <taxon>Mesobacillus</taxon>
    </lineage>
</organism>
<dbReference type="GO" id="GO:0005886">
    <property type="term" value="C:plasma membrane"/>
    <property type="evidence" value="ECO:0007669"/>
    <property type="project" value="UniProtKB-SubCell"/>
</dbReference>
<dbReference type="Gene3D" id="1.20.950.20">
    <property type="entry name" value="Transmembrane di-heme cytochromes, Chain C"/>
    <property type="match status" value="1"/>
</dbReference>
<dbReference type="PATRIC" id="fig|1408103.3.peg.3623"/>
<dbReference type="Proteomes" id="UP000034166">
    <property type="component" value="Unassembled WGS sequence"/>
</dbReference>
<evidence type="ECO:0000256" key="2">
    <source>
        <dbReference type="ARBA" id="ARBA00022475"/>
    </source>
</evidence>
<accession>A0A0M2STA9</accession>
<dbReference type="AlphaFoldDB" id="A0A0M2STA9"/>
<feature type="transmembrane region" description="Helical" evidence="7">
    <location>
        <begin position="86"/>
        <end position="112"/>
    </location>
</feature>
<evidence type="ECO:0000256" key="4">
    <source>
        <dbReference type="ARBA" id="ARBA00022989"/>
    </source>
</evidence>
<dbReference type="InterPro" id="IPR023234">
    <property type="entry name" value="NarG-like_domain"/>
</dbReference>
<evidence type="ECO:0000256" key="3">
    <source>
        <dbReference type="ARBA" id="ARBA00022692"/>
    </source>
</evidence>
<evidence type="ECO:0000256" key="7">
    <source>
        <dbReference type="SAM" id="Phobius"/>
    </source>
</evidence>
<comment type="subcellular location">
    <subcellularLocation>
        <location evidence="1">Cell membrane</location>
        <topology evidence="1">Multi-pass membrane protein</topology>
    </subcellularLocation>
</comment>
<keyword evidence="10" id="KW-1185">Reference proteome</keyword>
<protein>
    <recommendedName>
        <fullName evidence="8">NarG-like domain-containing protein</fullName>
    </recommendedName>
</protein>
<dbReference type="SUPFAM" id="SSF103501">
    <property type="entry name" value="Respiratory nitrate reductase 1 gamma chain"/>
    <property type="match status" value="1"/>
</dbReference>
<sequence length="140" mass="16258">MEIEKLLLWIVFPYMVVAIFGMGVIWQFDTPAGTNASSIPERILTRSLKCLLILCTITGVGLIHFTDEFTRLLLWLLSLLQLRPDLNLILNASLLSKMHFIIVFVFLLALAFTNKMAYIIKPHLYIKRLHIKLRLVRRHL</sequence>
<name>A0A0M2STA9_9BACI</name>
<feature type="transmembrane region" description="Helical" evidence="7">
    <location>
        <begin position="47"/>
        <end position="66"/>
    </location>
</feature>
<evidence type="ECO:0000313" key="9">
    <source>
        <dbReference type="EMBL" id="KKK36941.1"/>
    </source>
</evidence>
<proteinExistence type="predicted"/>
<dbReference type="RefSeq" id="WP_046524825.1">
    <property type="nucleotide sequence ID" value="NZ_LAYY01000019.1"/>
</dbReference>
<keyword evidence="3 7" id="KW-0812">Transmembrane</keyword>
<keyword evidence="6 7" id="KW-0472">Membrane</keyword>
<dbReference type="GO" id="GO:0016491">
    <property type="term" value="F:oxidoreductase activity"/>
    <property type="evidence" value="ECO:0007669"/>
    <property type="project" value="UniProtKB-KW"/>
</dbReference>
<comment type="caution">
    <text evidence="9">The sequence shown here is derived from an EMBL/GenBank/DDBJ whole genome shotgun (WGS) entry which is preliminary data.</text>
</comment>
<keyword evidence="2" id="KW-1003">Cell membrane</keyword>
<evidence type="ECO:0000259" key="8">
    <source>
        <dbReference type="Pfam" id="PF02665"/>
    </source>
</evidence>
<reference evidence="9 10" key="1">
    <citation type="submission" date="2015-04" db="EMBL/GenBank/DDBJ databases">
        <title>Taxonomic description and genome sequence of Bacillus campisalis sp. nov., a novel member of the genus Bacillus isolated from solar saltern.</title>
        <authorList>
            <person name="Mathan Kumar R."/>
            <person name="Kaur G."/>
            <person name="Kumar A."/>
            <person name="Singh N.K."/>
            <person name="Kaur N."/>
            <person name="Kumar N."/>
            <person name="Mayilraj S."/>
        </authorList>
    </citation>
    <scope>NUCLEOTIDE SEQUENCE [LARGE SCALE GENOMIC DNA]</scope>
    <source>
        <strain evidence="9 10">SA2-6</strain>
    </source>
</reference>